<evidence type="ECO:0000313" key="7">
    <source>
        <dbReference type="EMBL" id="CAB5231692.1"/>
    </source>
</evidence>
<name>A0A6J5PD83_9CAUD</name>
<gene>
    <name evidence="4" type="ORF">UFOVP1034_4</name>
    <name evidence="5" type="ORF">UFOVP1177_4</name>
    <name evidence="6" type="ORF">UFOVP1243_147</name>
    <name evidence="7" type="ORF">UFOVP1581_154</name>
    <name evidence="2" type="ORF">UFOVP854_154</name>
    <name evidence="3" type="ORF">UFOVP964_154</name>
</gene>
<dbReference type="EMBL" id="LR796979">
    <property type="protein sequence ID" value="CAB4178807.1"/>
    <property type="molecule type" value="Genomic_DNA"/>
</dbReference>
<evidence type="ECO:0000313" key="5">
    <source>
        <dbReference type="EMBL" id="CAB4189048.1"/>
    </source>
</evidence>
<feature type="domain" description="LtfC/p132/Gp6 beta-sandwich" evidence="1">
    <location>
        <begin position="245"/>
        <end position="340"/>
    </location>
</feature>
<dbReference type="EMBL" id="LR797132">
    <property type="protein sequence ID" value="CAB4189048.1"/>
    <property type="molecule type" value="Genomic_DNA"/>
</dbReference>
<dbReference type="InterPro" id="IPR055688">
    <property type="entry name" value="LtfC/p132/Gp6_b-sand"/>
</dbReference>
<dbReference type="Pfam" id="PF23926">
    <property type="entry name" value="LtfC"/>
    <property type="match status" value="1"/>
</dbReference>
<dbReference type="EMBL" id="LR796924">
    <property type="protein sequence ID" value="CAB4175342.1"/>
    <property type="molecule type" value="Genomic_DNA"/>
</dbReference>
<evidence type="ECO:0000313" key="4">
    <source>
        <dbReference type="EMBL" id="CAB4178807.1"/>
    </source>
</evidence>
<proteinExistence type="predicted"/>
<dbReference type="EMBL" id="LR797196">
    <property type="protein sequence ID" value="CAB4193760.1"/>
    <property type="molecule type" value="Genomic_DNA"/>
</dbReference>
<evidence type="ECO:0000313" key="6">
    <source>
        <dbReference type="EMBL" id="CAB4193760.1"/>
    </source>
</evidence>
<evidence type="ECO:0000313" key="3">
    <source>
        <dbReference type="EMBL" id="CAB4175342.1"/>
    </source>
</evidence>
<evidence type="ECO:0000313" key="2">
    <source>
        <dbReference type="EMBL" id="CAB4167055.1"/>
    </source>
</evidence>
<accession>A0A6J5PD83</accession>
<organism evidence="2">
    <name type="scientific">uncultured Caudovirales phage</name>
    <dbReference type="NCBI Taxonomy" id="2100421"/>
    <lineage>
        <taxon>Viruses</taxon>
        <taxon>Duplodnaviria</taxon>
        <taxon>Heunggongvirae</taxon>
        <taxon>Uroviricota</taxon>
        <taxon>Caudoviricetes</taxon>
        <taxon>Peduoviridae</taxon>
        <taxon>Maltschvirus</taxon>
        <taxon>Maltschvirus maltsch</taxon>
    </lineage>
</organism>
<protein>
    <recommendedName>
        <fullName evidence="1">LtfC/p132/Gp6 beta-sandwich domain-containing protein</fullName>
    </recommendedName>
</protein>
<sequence length="347" mass="38986">MAALSTLSDRLRFEIGDTGKSFVYQVIADGITDRYLVPYSPIHGDDLMVYVDNVDTSADATVEELTGFVTFDSVPEAGAVLVFSGTYFRYFVDAEICQFIDTAFGQHIANHADPYGRGYTYSSLPGIEEYPVVVYASTLALYTLATDASFDIDITAPDGVQIPRSERYRQLMQMIEERKGQYKELCSMLGIGMYKIDVFTLRRTSKTTNRYVPVYLPQEVDDRSMPQRALIPRPTYGSGISPSDVPTYDLVMYEGDSFEITLDFPFDVNDYIFASEIRLNYGAPTVLATFTTELIDTDKVKLTLTPTQTTSLPERSFWDIQGTLNGDPSYQQTYLRGAVFCTRQVTD</sequence>
<dbReference type="EMBL" id="LR796798">
    <property type="protein sequence ID" value="CAB4167055.1"/>
    <property type="molecule type" value="Genomic_DNA"/>
</dbReference>
<reference evidence="2" key="1">
    <citation type="submission" date="2020-04" db="EMBL/GenBank/DDBJ databases">
        <authorList>
            <person name="Chiriac C."/>
            <person name="Salcher M."/>
            <person name="Ghai R."/>
            <person name="Kavagutti S V."/>
        </authorList>
    </citation>
    <scope>NUCLEOTIDE SEQUENCE</scope>
</reference>
<dbReference type="EMBL" id="LR798433">
    <property type="protein sequence ID" value="CAB5231692.1"/>
    <property type="molecule type" value="Genomic_DNA"/>
</dbReference>
<evidence type="ECO:0000259" key="1">
    <source>
        <dbReference type="Pfam" id="PF23926"/>
    </source>
</evidence>